<reference evidence="4 5" key="2">
    <citation type="journal article" date="2021" name="Curr. Genet.">
        <title>Genetic response to nitrogen starvation in the aggressive Eucalyptus foliar pathogen Teratosphaeria destructans.</title>
        <authorList>
            <person name="Havenga M."/>
            <person name="Wingfield B.D."/>
            <person name="Wingfield M.J."/>
            <person name="Dreyer L.L."/>
            <person name="Roets F."/>
            <person name="Aylward J."/>
        </authorList>
    </citation>
    <scope>NUCLEOTIDE SEQUENCE [LARGE SCALE GENOMIC DNA]</scope>
    <source>
        <strain evidence="4">CMW44962</strain>
    </source>
</reference>
<name>A0A9W7W5L2_9PEZI</name>
<comment type="caution">
    <text evidence="4">The sequence shown here is derived from an EMBL/GenBank/DDBJ whole genome shotgun (WGS) entry which is preliminary data.</text>
</comment>
<dbReference type="Pfam" id="PF17171">
    <property type="entry name" value="GST_C_6"/>
    <property type="match status" value="1"/>
</dbReference>
<evidence type="ECO:0000313" key="5">
    <source>
        <dbReference type="Proteomes" id="UP001138500"/>
    </source>
</evidence>
<dbReference type="EMBL" id="RIBY02000435">
    <property type="protein sequence ID" value="KAH9842256.1"/>
    <property type="molecule type" value="Genomic_DNA"/>
</dbReference>
<sequence>EEVLYYRGQEAGLHSSKHFIIRRAKTHYEPKRKVHLGIGETLPPTGKSKKAVATRPTHSTIKLWTAMSNDDKPDTQSAKPSRVQRPVTTWHGDLFRIPKPLKAVFDKFPLVTYGENELPARAPRARDEHILHVFTTEQDAKDGRPSFNPACLKWQAYLKFHDIPFCTFVSSNHASPSGALPFLLPGGSSSKDPVPSNKLKKWTASQQPGKQIADPDDVRFEAYVSLIESRIRVAWLFQLYLDPANASVLGRLYVRPCSSNILVQQAIGHQLRAAAETELVKASASNTIVEDDILRDAEEAFDALDSLLANDEWFFGQANPGLVDAGLFAYTQLILDEGLGWQENQLADLVRRHENLVRHQQRVEQVYF</sequence>
<dbReference type="AlphaFoldDB" id="A0A9W7W5L2"/>
<proteinExistence type="predicted"/>
<feature type="region of interest" description="Disordered" evidence="1">
    <location>
        <begin position="191"/>
        <end position="210"/>
    </location>
</feature>
<dbReference type="InterPro" id="IPR050931">
    <property type="entry name" value="Mito_Protein_Transport_Metaxin"/>
</dbReference>
<evidence type="ECO:0000313" key="4">
    <source>
        <dbReference type="EMBL" id="KAH9842256.1"/>
    </source>
</evidence>
<accession>A0A9W7W5L2</accession>
<dbReference type="GO" id="GO:0007005">
    <property type="term" value="P:mitochondrion organization"/>
    <property type="evidence" value="ECO:0007669"/>
    <property type="project" value="TreeGrafter"/>
</dbReference>
<dbReference type="CDD" id="cd03193">
    <property type="entry name" value="GST_C_Metaxin"/>
    <property type="match status" value="1"/>
</dbReference>
<dbReference type="Pfam" id="PF17172">
    <property type="entry name" value="GST_N_4"/>
    <property type="match status" value="1"/>
</dbReference>
<dbReference type="GO" id="GO:0001401">
    <property type="term" value="C:SAM complex"/>
    <property type="evidence" value="ECO:0007669"/>
    <property type="project" value="TreeGrafter"/>
</dbReference>
<dbReference type="PANTHER" id="PTHR12289">
    <property type="entry name" value="METAXIN RELATED"/>
    <property type="match status" value="1"/>
</dbReference>
<dbReference type="InterPro" id="IPR033468">
    <property type="entry name" value="Metaxin_GST"/>
</dbReference>
<evidence type="ECO:0000259" key="2">
    <source>
        <dbReference type="Pfam" id="PF17171"/>
    </source>
</evidence>
<gene>
    <name evidence="4" type="ORF">Tdes44962_MAKER07633</name>
</gene>
<feature type="non-terminal residue" evidence="4">
    <location>
        <position position="1"/>
    </location>
</feature>
<feature type="domain" description="Thioredoxin-like fold" evidence="3">
    <location>
        <begin position="149"/>
        <end position="245"/>
    </location>
</feature>
<organism evidence="4 5">
    <name type="scientific">Teratosphaeria destructans</name>
    <dbReference type="NCBI Taxonomy" id="418781"/>
    <lineage>
        <taxon>Eukaryota</taxon>
        <taxon>Fungi</taxon>
        <taxon>Dikarya</taxon>
        <taxon>Ascomycota</taxon>
        <taxon>Pezizomycotina</taxon>
        <taxon>Dothideomycetes</taxon>
        <taxon>Dothideomycetidae</taxon>
        <taxon>Mycosphaerellales</taxon>
        <taxon>Teratosphaeriaceae</taxon>
        <taxon>Teratosphaeria</taxon>
    </lineage>
</organism>
<dbReference type="Proteomes" id="UP001138500">
    <property type="component" value="Unassembled WGS sequence"/>
</dbReference>
<dbReference type="PANTHER" id="PTHR12289:SF44">
    <property type="entry name" value="OUTER MEMBRANE PROTEIN (SAM35), PUTATIVE (AFU_ORTHOLOGUE AFUA_1G13180)-RELATED"/>
    <property type="match status" value="1"/>
</dbReference>
<feature type="domain" description="Metaxin glutathione S-transferase" evidence="2">
    <location>
        <begin position="297"/>
        <end position="363"/>
    </location>
</feature>
<keyword evidence="5" id="KW-1185">Reference proteome</keyword>
<evidence type="ECO:0000256" key="1">
    <source>
        <dbReference type="SAM" id="MobiDB-lite"/>
    </source>
</evidence>
<dbReference type="OrthoDB" id="198787at2759"/>
<dbReference type="InterPro" id="IPR012336">
    <property type="entry name" value="Thioredoxin-like_fold"/>
</dbReference>
<evidence type="ECO:0000259" key="3">
    <source>
        <dbReference type="Pfam" id="PF17172"/>
    </source>
</evidence>
<protein>
    <submittedName>
        <fullName evidence="4">Mitochondrial outer membrane protein (Sam35)</fullName>
    </submittedName>
</protein>
<reference evidence="4 5" key="1">
    <citation type="journal article" date="2018" name="IMA Fungus">
        <title>IMA Genome-F 10: Nine draft genome sequences of Claviceps purpurea s.lat., including C. arundinis, C. humidiphila, and C. cf. spartinae, pseudomolecules for the pitch canker pathogen Fusarium circinatum, draft genome of Davidsoniella eucalypti, Grosmannia galeiformis, Quambalaria eucalypti, and Teratosphaeria destructans.</title>
        <authorList>
            <person name="Wingfield B.D."/>
            <person name="Liu M."/>
            <person name="Nguyen H.D."/>
            <person name="Lane F.A."/>
            <person name="Morgan S.W."/>
            <person name="De Vos L."/>
            <person name="Wilken P.M."/>
            <person name="Duong T.A."/>
            <person name="Aylward J."/>
            <person name="Coetzee M.P."/>
            <person name="Dadej K."/>
            <person name="De Beer Z.W."/>
            <person name="Findlay W."/>
            <person name="Havenga M."/>
            <person name="Kolarik M."/>
            <person name="Menzies J.G."/>
            <person name="Naidoo K."/>
            <person name="Pochopski O."/>
            <person name="Shoukouhi P."/>
            <person name="Santana Q.C."/>
            <person name="Seifert K.A."/>
            <person name="Soal N."/>
            <person name="Steenkamp E.T."/>
            <person name="Tatham C.T."/>
            <person name="van der Nest M.A."/>
            <person name="Wingfield M.J."/>
        </authorList>
    </citation>
    <scope>NUCLEOTIDE SEQUENCE [LARGE SCALE GENOMIC DNA]</scope>
    <source>
        <strain evidence="4">CMW44962</strain>
    </source>
</reference>